<gene>
    <name evidence="1" type="ORF">F4821DRAFT_241258</name>
</gene>
<dbReference type="EMBL" id="MU394328">
    <property type="protein sequence ID" value="KAI6085145.1"/>
    <property type="molecule type" value="Genomic_DNA"/>
</dbReference>
<comment type="caution">
    <text evidence="1">The sequence shown here is derived from an EMBL/GenBank/DDBJ whole genome shotgun (WGS) entry which is preliminary data.</text>
</comment>
<protein>
    <submittedName>
        <fullName evidence="1">Uncharacterized protein</fullName>
    </submittedName>
</protein>
<name>A0ACC0CXV8_9PEZI</name>
<organism evidence="1 2">
    <name type="scientific">Hypoxylon rubiginosum</name>
    <dbReference type="NCBI Taxonomy" id="110542"/>
    <lineage>
        <taxon>Eukaryota</taxon>
        <taxon>Fungi</taxon>
        <taxon>Dikarya</taxon>
        <taxon>Ascomycota</taxon>
        <taxon>Pezizomycotina</taxon>
        <taxon>Sordariomycetes</taxon>
        <taxon>Xylariomycetidae</taxon>
        <taxon>Xylariales</taxon>
        <taxon>Hypoxylaceae</taxon>
        <taxon>Hypoxylon</taxon>
    </lineage>
</organism>
<evidence type="ECO:0000313" key="1">
    <source>
        <dbReference type="EMBL" id="KAI6085145.1"/>
    </source>
</evidence>
<keyword evidence="2" id="KW-1185">Reference proteome</keyword>
<proteinExistence type="predicted"/>
<reference evidence="1 2" key="1">
    <citation type="journal article" date="2022" name="New Phytol.">
        <title>Ecological generalism drives hyperdiversity of secondary metabolite gene clusters in xylarialean endophytes.</title>
        <authorList>
            <person name="Franco M.E.E."/>
            <person name="Wisecaver J.H."/>
            <person name="Arnold A.E."/>
            <person name="Ju Y.M."/>
            <person name="Slot J.C."/>
            <person name="Ahrendt S."/>
            <person name="Moore L.P."/>
            <person name="Eastman K.E."/>
            <person name="Scott K."/>
            <person name="Konkel Z."/>
            <person name="Mondo S.J."/>
            <person name="Kuo A."/>
            <person name="Hayes R.D."/>
            <person name="Haridas S."/>
            <person name="Andreopoulos B."/>
            <person name="Riley R."/>
            <person name="LaButti K."/>
            <person name="Pangilinan J."/>
            <person name="Lipzen A."/>
            <person name="Amirebrahimi M."/>
            <person name="Yan J."/>
            <person name="Adam C."/>
            <person name="Keymanesh K."/>
            <person name="Ng V."/>
            <person name="Louie K."/>
            <person name="Northen T."/>
            <person name="Drula E."/>
            <person name="Henrissat B."/>
            <person name="Hsieh H.M."/>
            <person name="Youens-Clark K."/>
            <person name="Lutzoni F."/>
            <person name="Miadlikowska J."/>
            <person name="Eastwood D.C."/>
            <person name="Hamelin R.C."/>
            <person name="Grigoriev I.V."/>
            <person name="U'Ren J.M."/>
        </authorList>
    </citation>
    <scope>NUCLEOTIDE SEQUENCE [LARGE SCALE GENOMIC DNA]</scope>
    <source>
        <strain evidence="1 2">ER1909</strain>
    </source>
</reference>
<sequence length="218" mass="24515">MSVALSPIIRKGKLPLVVLSSTIVLSVVILMAWLVIPRGQITMWIESSKSWLLSEFKGPYTPTEDLLILSSAFSIVVSIILETLLLLVLRHKSRKIKSWIRYTLYTLLSANAALAFAAFLCASTNDHVLCAEPTGYLDKIISSIETWNNDTSGTGSDGNSFRCGQRVVSRWLSLLISIFSTVILVSTWLDFREQDQQELYFLRYSEELYEEKGGLLEV</sequence>
<accession>A0ACC0CXV8</accession>
<evidence type="ECO:0000313" key="2">
    <source>
        <dbReference type="Proteomes" id="UP001497680"/>
    </source>
</evidence>
<dbReference type="Proteomes" id="UP001497680">
    <property type="component" value="Unassembled WGS sequence"/>
</dbReference>